<dbReference type="InterPro" id="IPR006674">
    <property type="entry name" value="HD_domain"/>
</dbReference>
<accession>A0A1F7WJ58</accession>
<feature type="domain" description="HD" evidence="1">
    <location>
        <begin position="68"/>
        <end position="217"/>
    </location>
</feature>
<dbReference type="Pfam" id="PF01966">
    <property type="entry name" value="HD"/>
    <property type="match status" value="1"/>
</dbReference>
<dbReference type="Proteomes" id="UP000176198">
    <property type="component" value="Unassembled WGS sequence"/>
</dbReference>
<protein>
    <recommendedName>
        <fullName evidence="1">HD domain-containing protein</fullName>
    </recommendedName>
</protein>
<evidence type="ECO:0000313" key="2">
    <source>
        <dbReference type="EMBL" id="OGM02178.1"/>
    </source>
</evidence>
<gene>
    <name evidence="2" type="ORF">A2115_01555</name>
</gene>
<evidence type="ECO:0000313" key="3">
    <source>
        <dbReference type="Proteomes" id="UP000176198"/>
    </source>
</evidence>
<dbReference type="AlphaFoldDB" id="A0A1F7WJ58"/>
<proteinExistence type="predicted"/>
<comment type="caution">
    <text evidence="2">The sequence shown here is derived from an EMBL/GenBank/DDBJ whole genome shotgun (WGS) entry which is preliminary data.</text>
</comment>
<dbReference type="NCBIfam" id="TIGR00277">
    <property type="entry name" value="HDIG"/>
    <property type="match status" value="1"/>
</dbReference>
<organism evidence="2 3">
    <name type="scientific">Candidatus Woesebacteria bacterium GWA1_41_8</name>
    <dbReference type="NCBI Taxonomy" id="1802471"/>
    <lineage>
        <taxon>Bacteria</taxon>
        <taxon>Candidatus Woeseibacteriota</taxon>
    </lineage>
</organism>
<dbReference type="EMBL" id="MGFJ01000028">
    <property type="protein sequence ID" value="OGM02178.1"/>
    <property type="molecule type" value="Genomic_DNA"/>
</dbReference>
<evidence type="ECO:0000259" key="1">
    <source>
        <dbReference type="Pfam" id="PF01966"/>
    </source>
</evidence>
<dbReference type="InterPro" id="IPR006675">
    <property type="entry name" value="HDIG_dom"/>
</dbReference>
<name>A0A1F7WJ58_9BACT</name>
<dbReference type="STRING" id="1802471.A2115_01555"/>
<sequence length="289" mass="32904">MEDKLPGIESPMSERVKFKEQPWHKYYQSELKPKYSPIVRILASRLQEGSQKRNPNITRRFVWWDIENHSIVVAETAHIMAENFQGELGATPEETTAGALLHDLTKPQEIIFDDLKDLASQRAMIQNLVNAGFASYEDLDRFDKDPTQGLNIYETIIHEAEIKSLLREHQRVLAEYGDPGRILDLSSSSGTPVVDLPKSEEGHHLPTSAHRIIFIADQLVQGTQIVPLEQRHKKARQMYNPELVDRLYEYAYRCADEISRNLSLSSHSALPEYIQSELVSSSASTSHNA</sequence>
<reference evidence="2 3" key="1">
    <citation type="journal article" date="2016" name="Nat. Commun.">
        <title>Thousands of microbial genomes shed light on interconnected biogeochemical processes in an aquifer system.</title>
        <authorList>
            <person name="Anantharaman K."/>
            <person name="Brown C.T."/>
            <person name="Hug L.A."/>
            <person name="Sharon I."/>
            <person name="Castelle C.J."/>
            <person name="Probst A.J."/>
            <person name="Thomas B.C."/>
            <person name="Singh A."/>
            <person name="Wilkins M.J."/>
            <person name="Karaoz U."/>
            <person name="Brodie E.L."/>
            <person name="Williams K.H."/>
            <person name="Hubbard S.S."/>
            <person name="Banfield J.F."/>
        </authorList>
    </citation>
    <scope>NUCLEOTIDE SEQUENCE [LARGE SCALE GENOMIC DNA]</scope>
</reference>
<dbReference type="SUPFAM" id="SSF109604">
    <property type="entry name" value="HD-domain/PDEase-like"/>
    <property type="match status" value="1"/>
</dbReference>
<dbReference type="Gene3D" id="1.10.3210.10">
    <property type="entry name" value="Hypothetical protein af1432"/>
    <property type="match status" value="1"/>
</dbReference>